<keyword evidence="6" id="KW-0808">Transferase</keyword>
<evidence type="ECO:0000256" key="5">
    <source>
        <dbReference type="ARBA" id="ARBA00022603"/>
    </source>
</evidence>
<feature type="domain" description="WW" evidence="12">
    <location>
        <begin position="671"/>
        <end position="704"/>
    </location>
</feature>
<dbReference type="Gene3D" id="2.20.70.10">
    <property type="match status" value="1"/>
</dbReference>
<comment type="subcellular location">
    <subcellularLocation>
        <location evidence="2">Chromosome</location>
    </subcellularLocation>
    <subcellularLocation>
        <location evidence="1">Nucleus</location>
    </subcellularLocation>
</comment>
<evidence type="ECO:0000256" key="4">
    <source>
        <dbReference type="ARBA" id="ARBA00022454"/>
    </source>
</evidence>
<feature type="compositionally biased region" description="Low complexity" evidence="11">
    <location>
        <begin position="452"/>
        <end position="465"/>
    </location>
</feature>
<dbReference type="InterPro" id="IPR044437">
    <property type="entry name" value="SETD2/Set2_SET"/>
</dbReference>
<feature type="compositionally biased region" description="Low complexity" evidence="11">
    <location>
        <begin position="766"/>
        <end position="781"/>
    </location>
</feature>
<dbReference type="InterPro" id="IPR038190">
    <property type="entry name" value="SRI_sf"/>
</dbReference>
<dbReference type="InterPro" id="IPR006560">
    <property type="entry name" value="AWS_dom"/>
</dbReference>
<dbReference type="SUPFAM" id="SSF51045">
    <property type="entry name" value="WW domain"/>
    <property type="match status" value="1"/>
</dbReference>
<feature type="compositionally biased region" description="Polar residues" evidence="11">
    <location>
        <begin position="627"/>
        <end position="646"/>
    </location>
</feature>
<evidence type="ECO:0000259" key="13">
    <source>
        <dbReference type="PROSITE" id="PS50280"/>
    </source>
</evidence>
<feature type="region of interest" description="Disordered" evidence="11">
    <location>
        <begin position="727"/>
        <end position="789"/>
    </location>
</feature>
<feature type="domain" description="Post-SET" evidence="14">
    <location>
        <begin position="247"/>
        <end position="263"/>
    </location>
</feature>
<dbReference type="Pfam" id="PF08236">
    <property type="entry name" value="SRI"/>
    <property type="match status" value="1"/>
</dbReference>
<evidence type="ECO:0000256" key="2">
    <source>
        <dbReference type="ARBA" id="ARBA00004286"/>
    </source>
</evidence>
<evidence type="ECO:0000256" key="6">
    <source>
        <dbReference type="ARBA" id="ARBA00022679"/>
    </source>
</evidence>
<keyword evidence="4" id="KW-0158">Chromosome</keyword>
<evidence type="ECO:0000256" key="1">
    <source>
        <dbReference type="ARBA" id="ARBA00004123"/>
    </source>
</evidence>
<dbReference type="InterPro" id="IPR001214">
    <property type="entry name" value="SET_dom"/>
</dbReference>
<dbReference type="SUPFAM" id="SSF82199">
    <property type="entry name" value="SET domain"/>
    <property type="match status" value="1"/>
</dbReference>
<dbReference type="PANTHER" id="PTHR46711">
    <property type="entry name" value="HISTONE-LYSINE N-METHYLTRANSFERASE SETD2"/>
    <property type="match status" value="1"/>
</dbReference>
<evidence type="ECO:0000256" key="3">
    <source>
        <dbReference type="ARBA" id="ARBA00012178"/>
    </source>
</evidence>
<organism evidence="16 17">
    <name type="scientific">Dispira parvispora</name>
    <dbReference type="NCBI Taxonomy" id="1520584"/>
    <lineage>
        <taxon>Eukaryota</taxon>
        <taxon>Fungi</taxon>
        <taxon>Fungi incertae sedis</taxon>
        <taxon>Zoopagomycota</taxon>
        <taxon>Kickxellomycotina</taxon>
        <taxon>Dimargaritomycetes</taxon>
        <taxon>Dimargaritales</taxon>
        <taxon>Dimargaritaceae</taxon>
        <taxon>Dispira</taxon>
    </lineage>
</organism>
<dbReference type="InterPro" id="IPR001202">
    <property type="entry name" value="WW_dom"/>
</dbReference>
<dbReference type="SMART" id="SM00456">
    <property type="entry name" value="WW"/>
    <property type="match status" value="1"/>
</dbReference>
<feature type="compositionally biased region" description="Polar residues" evidence="11">
    <location>
        <begin position="745"/>
        <end position="765"/>
    </location>
</feature>
<comment type="caution">
    <text evidence="16">The sequence shown here is derived from an EMBL/GenBank/DDBJ whole genome shotgun (WGS) entry which is preliminary data.</text>
</comment>
<sequence>MTFAQSAMDLHEAAVTPNLTPSVTSRVDPLAGFDDSPEATTEALSTFEAIPENIYIGNATARAAAEESMGCQCKFDPDQDDPAMACGDKSDCINRILYIECKRNDCQLGGYCQNRRFQKKEYARVKVVKTQLKGYGLVAEQDLERGQFVMEYIGEVVSKSQFLKRTAIYEQENCEHHYFMSLKNDEVIDATRKGCIARFVNHSCAPNCEVQKWVVGSQFRMGIFTTRPIPKDTEITFDYKFVRYGAEPQRCFCGEPCCKGYIGVAKEAYDRDPVTGDVSLEEEMESQVVSSRQKAKVHEDDDEYVDPSQTHPVQSSRGLNSAEDVIKFVKVMMEASGKPNLASKLLTKLQDTEEVAYLNKFIRMHGVPLLKSMLVEYEHDPRISRDVLRVFALLPITKRNTIDDHRLPEQLERIKNGSDPLLVELCDELLDKWKHLETVYRIPKVKQPTLAPKNSSVNPPDSPSDMVMQSPPSKRKAEDEYSDRRNYRRSSPRAGGSSALVSYPRSPSDNRYTPGIRSPMERPRSETSLTKRSGYDSYRNSPRPPRPYHQHSSGTTPMIQDMSLSRSRNKTRSYHPSPRNGGSDYERTRRDPSGSWESSNLPRNASCDSSQDSHRRTNVTGKDGWASYSSGRGNNDTTAPSIGSPSSHRRTVASPHTPSPQEANVTPGEEVDLPPNWRTAKAPNGRTYYYHTVTGQTQWNAPAVDVTQDGVSRAQLDEVIRNAALQRQKLGQQQRTAEERERTLDTPSSNSSQGEFRKSNQSNKVSGTSTSETRRISTSGTAAGDQENAVKEAVARVVTKYLSKYKADFDKEQFKKEARKITRIVLEKERRSSSFTSDKLLDMSMSKRAKIKIFVDEYAQKLLTKQTKP</sequence>
<dbReference type="EC" id="2.1.1.359" evidence="3"/>
<proteinExistence type="predicted"/>
<dbReference type="InterPro" id="IPR046341">
    <property type="entry name" value="SET_dom_sf"/>
</dbReference>
<dbReference type="PANTHER" id="PTHR46711:SF1">
    <property type="entry name" value="HISTONE-LYSINE N-METHYLTRANSFERASE SETD2"/>
    <property type="match status" value="1"/>
</dbReference>
<feature type="compositionally biased region" description="Basic and acidic residues" evidence="11">
    <location>
        <begin position="475"/>
        <end position="485"/>
    </location>
</feature>
<feature type="compositionally biased region" description="Polar residues" evidence="11">
    <location>
        <begin position="550"/>
        <end position="566"/>
    </location>
</feature>
<keyword evidence="17" id="KW-1185">Reference proteome</keyword>
<dbReference type="GO" id="GO:0006355">
    <property type="term" value="P:regulation of DNA-templated transcription"/>
    <property type="evidence" value="ECO:0007669"/>
    <property type="project" value="InterPro"/>
</dbReference>
<dbReference type="GO" id="GO:0005634">
    <property type="term" value="C:nucleus"/>
    <property type="evidence" value="ECO:0007669"/>
    <property type="project" value="UniProtKB-SubCell"/>
</dbReference>
<evidence type="ECO:0000256" key="9">
    <source>
        <dbReference type="ARBA" id="ARBA00023163"/>
    </source>
</evidence>
<dbReference type="GO" id="GO:0140955">
    <property type="term" value="F:histone H3K36 trimethyltransferase activity"/>
    <property type="evidence" value="ECO:0007669"/>
    <property type="project" value="UniProtKB-EC"/>
</dbReference>
<evidence type="ECO:0000256" key="11">
    <source>
        <dbReference type="SAM" id="MobiDB-lite"/>
    </source>
</evidence>
<evidence type="ECO:0000256" key="10">
    <source>
        <dbReference type="ARBA" id="ARBA00023242"/>
    </source>
</evidence>
<protein>
    <recommendedName>
        <fullName evidence="3">[histone H3]-lysine(36) N-trimethyltransferase</fullName>
        <ecNumber evidence="3">2.1.1.359</ecNumber>
    </recommendedName>
</protein>
<keyword evidence="8" id="KW-0805">Transcription regulation</keyword>
<evidence type="ECO:0000259" key="14">
    <source>
        <dbReference type="PROSITE" id="PS50868"/>
    </source>
</evidence>
<keyword evidence="7" id="KW-0949">S-adenosyl-L-methionine</keyword>
<feature type="region of interest" description="Disordered" evidence="11">
    <location>
        <begin position="449"/>
        <end position="679"/>
    </location>
</feature>
<keyword evidence="5" id="KW-0489">Methyltransferase</keyword>
<dbReference type="Pfam" id="PF17907">
    <property type="entry name" value="AWS"/>
    <property type="match status" value="1"/>
</dbReference>
<name>A0A9W8AL32_9FUNG</name>
<dbReference type="InterPro" id="IPR036020">
    <property type="entry name" value="WW_dom_sf"/>
</dbReference>
<dbReference type="PROSITE" id="PS51215">
    <property type="entry name" value="AWS"/>
    <property type="match status" value="1"/>
</dbReference>
<dbReference type="SMART" id="SM00317">
    <property type="entry name" value="SET"/>
    <property type="match status" value="1"/>
</dbReference>
<dbReference type="GO" id="GO:0005694">
    <property type="term" value="C:chromosome"/>
    <property type="evidence" value="ECO:0007669"/>
    <property type="project" value="UniProtKB-SubCell"/>
</dbReference>
<evidence type="ECO:0000256" key="7">
    <source>
        <dbReference type="ARBA" id="ARBA00022691"/>
    </source>
</evidence>
<keyword evidence="10" id="KW-0539">Nucleus</keyword>
<dbReference type="InterPro" id="IPR003616">
    <property type="entry name" value="Post-SET_dom"/>
</dbReference>
<dbReference type="GO" id="GO:0032259">
    <property type="term" value="P:methylation"/>
    <property type="evidence" value="ECO:0007669"/>
    <property type="project" value="UniProtKB-KW"/>
</dbReference>
<gene>
    <name evidence="16" type="ORF">IWQ62_004864</name>
</gene>
<feature type="domain" description="SET" evidence="13">
    <location>
        <begin position="123"/>
        <end position="240"/>
    </location>
</feature>
<dbReference type="Pfam" id="PF00856">
    <property type="entry name" value="SET"/>
    <property type="match status" value="1"/>
</dbReference>
<dbReference type="PROSITE" id="PS50020">
    <property type="entry name" value="WW_DOMAIN_2"/>
    <property type="match status" value="1"/>
</dbReference>
<dbReference type="Gene3D" id="2.170.270.10">
    <property type="entry name" value="SET domain"/>
    <property type="match status" value="1"/>
</dbReference>
<keyword evidence="9" id="KW-0804">Transcription</keyword>
<dbReference type="CDD" id="cd00201">
    <property type="entry name" value="WW"/>
    <property type="match status" value="1"/>
</dbReference>
<feature type="compositionally biased region" description="Polar residues" evidence="11">
    <location>
        <begin position="654"/>
        <end position="664"/>
    </location>
</feature>
<feature type="compositionally biased region" description="Polar residues" evidence="11">
    <location>
        <begin position="307"/>
        <end position="317"/>
    </location>
</feature>
<evidence type="ECO:0000259" key="15">
    <source>
        <dbReference type="PROSITE" id="PS51215"/>
    </source>
</evidence>
<dbReference type="AlphaFoldDB" id="A0A9W8AL32"/>
<dbReference type="OrthoDB" id="422362at2759"/>
<dbReference type="Proteomes" id="UP001150925">
    <property type="component" value="Unassembled WGS sequence"/>
</dbReference>
<evidence type="ECO:0000256" key="8">
    <source>
        <dbReference type="ARBA" id="ARBA00023015"/>
    </source>
</evidence>
<dbReference type="InterPro" id="IPR013257">
    <property type="entry name" value="SRI"/>
</dbReference>
<dbReference type="SMART" id="SM00570">
    <property type="entry name" value="AWS"/>
    <property type="match status" value="1"/>
</dbReference>
<dbReference type="Pfam" id="PF00397">
    <property type="entry name" value="WW"/>
    <property type="match status" value="1"/>
</dbReference>
<evidence type="ECO:0000313" key="16">
    <source>
        <dbReference type="EMBL" id="KAJ1958657.1"/>
    </source>
</evidence>
<dbReference type="CDD" id="cd19172">
    <property type="entry name" value="SET_SETD2"/>
    <property type="match status" value="1"/>
</dbReference>
<reference evidence="16" key="1">
    <citation type="submission" date="2022-07" db="EMBL/GenBank/DDBJ databases">
        <title>Phylogenomic reconstructions and comparative analyses of Kickxellomycotina fungi.</title>
        <authorList>
            <person name="Reynolds N.K."/>
            <person name="Stajich J.E."/>
            <person name="Barry K."/>
            <person name="Grigoriev I.V."/>
            <person name="Crous P."/>
            <person name="Smith M.E."/>
        </authorList>
    </citation>
    <scope>NUCLEOTIDE SEQUENCE</scope>
    <source>
        <strain evidence="16">RSA 1196</strain>
    </source>
</reference>
<evidence type="ECO:0000259" key="12">
    <source>
        <dbReference type="PROSITE" id="PS50020"/>
    </source>
</evidence>
<accession>A0A9W8AL32</accession>
<feature type="compositionally biased region" description="Polar residues" evidence="11">
    <location>
        <begin position="595"/>
        <end position="610"/>
    </location>
</feature>
<dbReference type="PROSITE" id="PS50280">
    <property type="entry name" value="SET"/>
    <property type="match status" value="1"/>
</dbReference>
<dbReference type="PROSITE" id="PS50868">
    <property type="entry name" value="POST_SET"/>
    <property type="match status" value="1"/>
</dbReference>
<evidence type="ECO:0000313" key="17">
    <source>
        <dbReference type="Proteomes" id="UP001150925"/>
    </source>
</evidence>
<feature type="domain" description="AWS" evidence="15">
    <location>
        <begin position="66"/>
        <end position="121"/>
    </location>
</feature>
<feature type="region of interest" description="Disordered" evidence="11">
    <location>
        <begin position="289"/>
        <end position="317"/>
    </location>
</feature>
<dbReference type="EMBL" id="JANBPY010001761">
    <property type="protein sequence ID" value="KAJ1958657.1"/>
    <property type="molecule type" value="Genomic_DNA"/>
</dbReference>
<dbReference type="Gene3D" id="1.10.1740.100">
    <property type="entry name" value="Set2, Rpb1 interacting domain"/>
    <property type="match status" value="1"/>
</dbReference>
<dbReference type="InterPro" id="IPR042294">
    <property type="entry name" value="SETD2_animal"/>
</dbReference>